<keyword evidence="1" id="KW-0812">Transmembrane</keyword>
<protein>
    <submittedName>
        <fullName evidence="2">Uncharacterized protein</fullName>
    </submittedName>
</protein>
<dbReference type="Proteomes" id="UP000594454">
    <property type="component" value="Chromosome 2"/>
</dbReference>
<evidence type="ECO:0000313" key="2">
    <source>
        <dbReference type="EMBL" id="CAD7081684.1"/>
    </source>
</evidence>
<dbReference type="InParanoid" id="A0A7R8UJH6"/>
<name>A0A7R8UJH6_HERIL</name>
<dbReference type="AlphaFoldDB" id="A0A7R8UJH6"/>
<accession>A0A7R8UJH6</accession>
<evidence type="ECO:0000313" key="3">
    <source>
        <dbReference type="Proteomes" id="UP000594454"/>
    </source>
</evidence>
<keyword evidence="1" id="KW-0472">Membrane</keyword>
<sequence>MFSFPNFYFIIIAVILSCAILPNSLIRDIWQARPIGFGKCRLSGKFDVKCYTFRSCVQNTGIELGSISRIIREIINFELMENNCGIISNDTRRKSH</sequence>
<proteinExistence type="predicted"/>
<reference evidence="2 3" key="1">
    <citation type="submission" date="2020-11" db="EMBL/GenBank/DDBJ databases">
        <authorList>
            <person name="Wallbank WR R."/>
            <person name="Pardo Diaz C."/>
            <person name="Kozak K."/>
            <person name="Martin S."/>
            <person name="Jiggins C."/>
            <person name="Moest M."/>
            <person name="Warren A I."/>
            <person name="Generalovic N T."/>
            <person name="Byers J.R.P. K."/>
            <person name="Montejo-Kovacevich G."/>
            <person name="Yen C E."/>
        </authorList>
    </citation>
    <scope>NUCLEOTIDE SEQUENCE [LARGE SCALE GENOMIC DNA]</scope>
</reference>
<keyword evidence="3" id="KW-1185">Reference proteome</keyword>
<dbReference type="EMBL" id="LR899010">
    <property type="protein sequence ID" value="CAD7081684.1"/>
    <property type="molecule type" value="Genomic_DNA"/>
</dbReference>
<evidence type="ECO:0000256" key="1">
    <source>
        <dbReference type="SAM" id="Phobius"/>
    </source>
</evidence>
<keyword evidence="1" id="KW-1133">Transmembrane helix</keyword>
<gene>
    <name evidence="2" type="ORF">HERILL_LOCUS4779</name>
</gene>
<organism evidence="2 3">
    <name type="scientific">Hermetia illucens</name>
    <name type="common">Black soldier fly</name>
    <dbReference type="NCBI Taxonomy" id="343691"/>
    <lineage>
        <taxon>Eukaryota</taxon>
        <taxon>Metazoa</taxon>
        <taxon>Ecdysozoa</taxon>
        <taxon>Arthropoda</taxon>
        <taxon>Hexapoda</taxon>
        <taxon>Insecta</taxon>
        <taxon>Pterygota</taxon>
        <taxon>Neoptera</taxon>
        <taxon>Endopterygota</taxon>
        <taxon>Diptera</taxon>
        <taxon>Brachycera</taxon>
        <taxon>Stratiomyomorpha</taxon>
        <taxon>Stratiomyidae</taxon>
        <taxon>Hermetiinae</taxon>
        <taxon>Hermetia</taxon>
    </lineage>
</organism>
<feature type="transmembrane region" description="Helical" evidence="1">
    <location>
        <begin position="6"/>
        <end position="26"/>
    </location>
</feature>